<dbReference type="GO" id="GO:0009888">
    <property type="term" value="P:tissue development"/>
    <property type="evidence" value="ECO:0007669"/>
    <property type="project" value="UniProtKB-ARBA"/>
</dbReference>
<dbReference type="GO" id="GO:0008270">
    <property type="term" value="F:zinc ion binding"/>
    <property type="evidence" value="ECO:0007669"/>
    <property type="project" value="UniProtKB-KW"/>
</dbReference>
<evidence type="ECO:0000256" key="6">
    <source>
        <dbReference type="ARBA" id="ARBA00023125"/>
    </source>
</evidence>
<keyword evidence="3 9" id="KW-0863">Zinc-finger</keyword>
<dbReference type="SMART" id="SM00401">
    <property type="entry name" value="ZnF_GATA"/>
    <property type="match status" value="1"/>
</dbReference>
<organism evidence="12 13">
    <name type="scientific">Globodera pallida</name>
    <name type="common">Potato cyst nematode worm</name>
    <name type="synonym">Heterodera pallida</name>
    <dbReference type="NCBI Taxonomy" id="36090"/>
    <lineage>
        <taxon>Eukaryota</taxon>
        <taxon>Metazoa</taxon>
        <taxon>Ecdysozoa</taxon>
        <taxon>Nematoda</taxon>
        <taxon>Chromadorea</taxon>
        <taxon>Rhabditida</taxon>
        <taxon>Tylenchina</taxon>
        <taxon>Tylenchomorpha</taxon>
        <taxon>Tylenchoidea</taxon>
        <taxon>Heteroderidae</taxon>
        <taxon>Heteroderinae</taxon>
        <taxon>Globodera</taxon>
    </lineage>
</organism>
<comment type="subcellular location">
    <subcellularLocation>
        <location evidence="1">Nucleus</location>
    </subcellularLocation>
</comment>
<feature type="region of interest" description="Disordered" evidence="10">
    <location>
        <begin position="272"/>
        <end position="291"/>
    </location>
</feature>
<reference evidence="13" key="3">
    <citation type="submission" date="2016-06" db="UniProtKB">
        <authorList>
            <consortium name="WormBaseParasite"/>
        </authorList>
    </citation>
    <scope>IDENTIFICATION</scope>
</reference>
<dbReference type="GO" id="GO:0000981">
    <property type="term" value="F:DNA-binding transcription factor activity, RNA polymerase II-specific"/>
    <property type="evidence" value="ECO:0007669"/>
    <property type="project" value="TreeGrafter"/>
</dbReference>
<feature type="domain" description="GATA-type" evidence="11">
    <location>
        <begin position="362"/>
        <end position="415"/>
    </location>
</feature>
<evidence type="ECO:0000256" key="5">
    <source>
        <dbReference type="ARBA" id="ARBA00023015"/>
    </source>
</evidence>
<feature type="compositionally biased region" description="Low complexity" evidence="10">
    <location>
        <begin position="272"/>
        <end position="282"/>
    </location>
</feature>
<keyword evidence="8" id="KW-0539">Nucleus</keyword>
<evidence type="ECO:0000313" key="12">
    <source>
        <dbReference type="Proteomes" id="UP000050741"/>
    </source>
</evidence>
<evidence type="ECO:0000256" key="2">
    <source>
        <dbReference type="ARBA" id="ARBA00022723"/>
    </source>
</evidence>
<dbReference type="PANTHER" id="PTHR10071:SF281">
    <property type="entry name" value="BOX A-BINDING FACTOR-RELATED"/>
    <property type="match status" value="1"/>
</dbReference>
<evidence type="ECO:0000256" key="4">
    <source>
        <dbReference type="ARBA" id="ARBA00022833"/>
    </source>
</evidence>
<dbReference type="GO" id="GO:0000978">
    <property type="term" value="F:RNA polymerase II cis-regulatory region sequence-specific DNA binding"/>
    <property type="evidence" value="ECO:0007669"/>
    <property type="project" value="TreeGrafter"/>
</dbReference>
<dbReference type="PRINTS" id="PR00619">
    <property type="entry name" value="GATAZNFINGER"/>
</dbReference>
<dbReference type="SUPFAM" id="SSF57716">
    <property type="entry name" value="Glucocorticoid receptor-like (DNA-binding domain)"/>
    <property type="match status" value="1"/>
</dbReference>
<reference evidence="12" key="1">
    <citation type="submission" date="2013-12" db="EMBL/GenBank/DDBJ databases">
        <authorList>
            <person name="Aslett M."/>
        </authorList>
    </citation>
    <scope>NUCLEOTIDE SEQUENCE [LARGE SCALE GENOMIC DNA]</scope>
    <source>
        <strain evidence="12">Lindley</strain>
    </source>
</reference>
<dbReference type="InterPro" id="IPR013088">
    <property type="entry name" value="Znf_NHR/GATA"/>
</dbReference>
<evidence type="ECO:0000256" key="7">
    <source>
        <dbReference type="ARBA" id="ARBA00023163"/>
    </source>
</evidence>
<dbReference type="InterPro" id="IPR039355">
    <property type="entry name" value="Transcription_factor_GATA"/>
</dbReference>
<dbReference type="Proteomes" id="UP000050741">
    <property type="component" value="Unassembled WGS sequence"/>
</dbReference>
<evidence type="ECO:0000256" key="10">
    <source>
        <dbReference type="SAM" id="MobiDB-lite"/>
    </source>
</evidence>
<evidence type="ECO:0000256" key="3">
    <source>
        <dbReference type="ARBA" id="ARBA00022771"/>
    </source>
</evidence>
<proteinExistence type="predicted"/>
<dbReference type="WBParaSite" id="GPLIN_000914800">
    <property type="protein sequence ID" value="GPLIN_000914800"/>
    <property type="gene ID" value="GPLIN_000914800"/>
</dbReference>
<keyword evidence="4" id="KW-0862">Zinc</keyword>
<keyword evidence="6" id="KW-0238">DNA-binding</keyword>
<dbReference type="GO" id="GO:0005634">
    <property type="term" value="C:nucleus"/>
    <property type="evidence" value="ECO:0007669"/>
    <property type="project" value="UniProtKB-SubCell"/>
</dbReference>
<reference evidence="12" key="2">
    <citation type="submission" date="2014-05" db="EMBL/GenBank/DDBJ databases">
        <title>The genome and life-stage specific transcriptomes of Globodera pallida elucidate key aspects of plant parasitism by a cyst nematode.</title>
        <authorList>
            <person name="Cotton J.A."/>
            <person name="Lilley C.J."/>
            <person name="Jones L.M."/>
            <person name="Kikuchi T."/>
            <person name="Reid A.J."/>
            <person name="Thorpe P."/>
            <person name="Tsai I.J."/>
            <person name="Beasley H."/>
            <person name="Blok V."/>
            <person name="Cock P.J.A."/>
            <person name="Van den Akker S.E."/>
            <person name="Holroyd N."/>
            <person name="Hunt M."/>
            <person name="Mantelin S."/>
            <person name="Naghra H."/>
            <person name="Pain A."/>
            <person name="Palomares-Rius J.E."/>
            <person name="Zarowiecki M."/>
            <person name="Berriman M."/>
            <person name="Jones J.T."/>
            <person name="Urwin P.E."/>
        </authorList>
    </citation>
    <scope>NUCLEOTIDE SEQUENCE [LARGE SCALE GENOMIC DNA]</scope>
    <source>
        <strain evidence="12">Lindley</strain>
    </source>
</reference>
<accession>A0A183C8F2</accession>
<evidence type="ECO:0000256" key="1">
    <source>
        <dbReference type="ARBA" id="ARBA00004123"/>
    </source>
</evidence>
<name>A0A183C8F2_GLOPA</name>
<dbReference type="Gene3D" id="3.30.50.10">
    <property type="entry name" value="Erythroid Transcription Factor GATA-1, subunit A"/>
    <property type="match status" value="1"/>
</dbReference>
<keyword evidence="12" id="KW-1185">Reference proteome</keyword>
<feature type="region of interest" description="Disordered" evidence="10">
    <location>
        <begin position="623"/>
        <end position="646"/>
    </location>
</feature>
<sequence>MEAAPMNNAAANNGNNNNNTDNDNISTISSNGNGNNDGIGSANQFSVAGGNPGLLMVAPATSASSIPTGPMELHTVRLYEEYTRQLLNNNNSNNNNPLVTTGTIGTLNFSPPSTSTNLYMANNNNNNNSSGSTFYASNVNAWNSSQTTPHQQQQYYIEPFNYFTDSTAYFAPSAMLGLDSLGGTYGGNFGNLQGFVTGGGIEAPVQYHHPQGHHHSTLADGGDLLMGSGALLPAAQPDRECTACGIGMDAVRFDARGYSICGPCHEHQQMELQHLQQQQQRQPLDSSTTSQMSGGLYVNADQALPPLATQLLEVKDDPAAAAAVAAMPSTSKGSAKPKGVKKLATDTAAVPATKNQPPKGGGRQNLVCSNCHGSTTTLWRRNHHGEPVCNACGLYYKLHHIDRPLTMRKETVQTRKRKARGGGGGGIGTAMDESCPPAKCKKGGQKKGSSSTKIEKQLEPNNQILGLSPAPLKYELAPPLPVAGASHYYIYEQPQPSSSSAAASAAVGTSSLIAFNSEQQTLHPPPPYPTAYLMGGQDFQQQLVAEYQQQRPSSDQLQQQQQQQHYHLLNNNPTTSSSTTSYNSIIAANYSNFCATTPPQYQKQQQQQPLQLQQQQHFVVASTPPSSACNTTATTATTNINSDKEV</sequence>
<dbReference type="Pfam" id="PF00320">
    <property type="entry name" value="GATA"/>
    <property type="match status" value="1"/>
</dbReference>
<keyword evidence="7" id="KW-0804">Transcription</keyword>
<dbReference type="GO" id="GO:0000122">
    <property type="term" value="P:negative regulation of transcription by RNA polymerase II"/>
    <property type="evidence" value="ECO:0007669"/>
    <property type="project" value="TreeGrafter"/>
</dbReference>
<dbReference type="FunFam" id="3.30.50.10:FF:000032">
    <property type="entry name" value="Transcription factor GATA-3"/>
    <property type="match status" value="1"/>
</dbReference>
<feature type="region of interest" description="Disordered" evidence="10">
    <location>
        <begin position="1"/>
        <end position="37"/>
    </location>
</feature>
<dbReference type="AlphaFoldDB" id="A0A183C8F2"/>
<keyword evidence="2" id="KW-0479">Metal-binding</keyword>
<dbReference type="PROSITE" id="PS00344">
    <property type="entry name" value="GATA_ZN_FINGER_1"/>
    <property type="match status" value="1"/>
</dbReference>
<evidence type="ECO:0000256" key="9">
    <source>
        <dbReference type="PROSITE-ProRule" id="PRU00094"/>
    </source>
</evidence>
<feature type="compositionally biased region" description="Low complexity" evidence="10">
    <location>
        <begin position="7"/>
        <end position="37"/>
    </location>
</feature>
<evidence type="ECO:0000256" key="8">
    <source>
        <dbReference type="ARBA" id="ARBA00023242"/>
    </source>
</evidence>
<keyword evidence="5" id="KW-0805">Transcription regulation</keyword>
<dbReference type="CDD" id="cd00202">
    <property type="entry name" value="ZnF_GATA"/>
    <property type="match status" value="1"/>
</dbReference>
<dbReference type="PANTHER" id="PTHR10071">
    <property type="entry name" value="TRANSCRIPTION FACTOR GATA FAMILY MEMBER"/>
    <property type="match status" value="1"/>
</dbReference>
<evidence type="ECO:0000259" key="11">
    <source>
        <dbReference type="PROSITE" id="PS50114"/>
    </source>
</evidence>
<dbReference type="GO" id="GO:0045165">
    <property type="term" value="P:cell fate commitment"/>
    <property type="evidence" value="ECO:0007669"/>
    <property type="project" value="TreeGrafter"/>
</dbReference>
<evidence type="ECO:0000313" key="13">
    <source>
        <dbReference type="WBParaSite" id="GPLIN_000914800"/>
    </source>
</evidence>
<protein>
    <submittedName>
        <fullName evidence="13">GATA-type domain-containing protein</fullName>
    </submittedName>
</protein>
<dbReference type="GO" id="GO:0045944">
    <property type="term" value="P:positive regulation of transcription by RNA polymerase II"/>
    <property type="evidence" value="ECO:0007669"/>
    <property type="project" value="TreeGrafter"/>
</dbReference>
<dbReference type="InterPro" id="IPR000679">
    <property type="entry name" value="Znf_GATA"/>
</dbReference>
<feature type="region of interest" description="Disordered" evidence="10">
    <location>
        <begin position="411"/>
        <end position="453"/>
    </location>
</feature>
<dbReference type="PROSITE" id="PS50114">
    <property type="entry name" value="GATA_ZN_FINGER_2"/>
    <property type="match status" value="1"/>
</dbReference>